<organism evidence="1 2">
    <name type="scientific">Leptospira adleri</name>
    <dbReference type="NCBI Taxonomy" id="2023186"/>
    <lineage>
        <taxon>Bacteria</taxon>
        <taxon>Pseudomonadati</taxon>
        <taxon>Spirochaetota</taxon>
        <taxon>Spirochaetia</taxon>
        <taxon>Leptospirales</taxon>
        <taxon>Leptospiraceae</taxon>
        <taxon>Leptospira</taxon>
    </lineage>
</organism>
<evidence type="ECO:0000313" key="2">
    <source>
        <dbReference type="Proteomes" id="UP000232149"/>
    </source>
</evidence>
<reference evidence="1 2" key="1">
    <citation type="submission" date="2017-07" db="EMBL/GenBank/DDBJ databases">
        <title>Leptospira spp. isolated from tropical soils.</title>
        <authorList>
            <person name="Thibeaux R."/>
            <person name="Iraola G."/>
            <person name="Ferres I."/>
            <person name="Bierque E."/>
            <person name="Girault D."/>
            <person name="Soupe-Gilbert M.-E."/>
            <person name="Picardeau M."/>
            <person name="Goarant C."/>
        </authorList>
    </citation>
    <scope>NUCLEOTIDE SEQUENCE [LARGE SCALE GENOMIC DNA]</scope>
    <source>
        <strain evidence="1 2">FH2-B-D1</strain>
    </source>
</reference>
<dbReference type="Proteomes" id="UP000232149">
    <property type="component" value="Unassembled WGS sequence"/>
</dbReference>
<evidence type="ECO:0008006" key="3">
    <source>
        <dbReference type="Google" id="ProtNLM"/>
    </source>
</evidence>
<keyword evidence="2" id="KW-1185">Reference proteome</keyword>
<dbReference type="EMBL" id="NPDU01000011">
    <property type="protein sequence ID" value="PJZ62885.1"/>
    <property type="molecule type" value="Genomic_DNA"/>
</dbReference>
<name>A0ABX4P1A3_9LEPT</name>
<sequence>MFIFNKSVITSKNQNRLLLVFDKSQIFYQSKMKSSEDRNWICINRRKISKAENSLSLRFGTKNSDLKFDSISEEVF</sequence>
<accession>A0ABX4P1A3</accession>
<protein>
    <recommendedName>
        <fullName evidence="3">PH domain-containing protein</fullName>
    </recommendedName>
</protein>
<comment type="caution">
    <text evidence="1">The sequence shown here is derived from an EMBL/GenBank/DDBJ whole genome shotgun (WGS) entry which is preliminary data.</text>
</comment>
<evidence type="ECO:0000313" key="1">
    <source>
        <dbReference type="EMBL" id="PJZ62885.1"/>
    </source>
</evidence>
<proteinExistence type="predicted"/>
<gene>
    <name evidence="1" type="ORF">CH376_06175</name>
</gene>